<dbReference type="STRING" id="597456.A0A0L7QPH3"/>
<keyword evidence="2" id="KW-1185">Reference proteome</keyword>
<sequence>EAMWYQHNGCPAHYSQAVIQVLDSKFQNRWTGRNGRISWSASSPDLTPLDSFLCGKLEDVYRQQSTTPEDTKNHIIAVCATITSEAIQRATQSVMDIT</sequence>
<dbReference type="EMBL" id="KQ414813">
    <property type="protein sequence ID" value="KOC60538.1"/>
    <property type="molecule type" value="Genomic_DNA"/>
</dbReference>
<evidence type="ECO:0008006" key="3">
    <source>
        <dbReference type="Google" id="ProtNLM"/>
    </source>
</evidence>
<protein>
    <recommendedName>
        <fullName evidence="3">Histone-lysine N-methyltransferase SETMAR</fullName>
    </recommendedName>
</protein>
<dbReference type="Gene3D" id="3.30.420.10">
    <property type="entry name" value="Ribonuclease H-like superfamily/Ribonuclease H"/>
    <property type="match status" value="1"/>
</dbReference>
<accession>A0A0L7QPH3</accession>
<reference evidence="1 2" key="1">
    <citation type="submission" date="2015-07" db="EMBL/GenBank/DDBJ databases">
        <title>The genome of Habropoda laboriosa.</title>
        <authorList>
            <person name="Pan H."/>
            <person name="Kapheim K."/>
        </authorList>
    </citation>
    <scope>NUCLEOTIDE SEQUENCE [LARGE SCALE GENOMIC DNA]</scope>
    <source>
        <strain evidence="1">0110345459</strain>
    </source>
</reference>
<dbReference type="PANTHER" id="PTHR47326:SF1">
    <property type="entry name" value="HTH PSQ-TYPE DOMAIN-CONTAINING PROTEIN"/>
    <property type="match status" value="1"/>
</dbReference>
<evidence type="ECO:0000313" key="2">
    <source>
        <dbReference type="Proteomes" id="UP000053825"/>
    </source>
</evidence>
<feature type="non-terminal residue" evidence="1">
    <location>
        <position position="1"/>
    </location>
</feature>
<organism evidence="1 2">
    <name type="scientific">Habropoda laboriosa</name>
    <dbReference type="NCBI Taxonomy" id="597456"/>
    <lineage>
        <taxon>Eukaryota</taxon>
        <taxon>Metazoa</taxon>
        <taxon>Ecdysozoa</taxon>
        <taxon>Arthropoda</taxon>
        <taxon>Hexapoda</taxon>
        <taxon>Insecta</taxon>
        <taxon>Pterygota</taxon>
        <taxon>Neoptera</taxon>
        <taxon>Endopterygota</taxon>
        <taxon>Hymenoptera</taxon>
        <taxon>Apocrita</taxon>
        <taxon>Aculeata</taxon>
        <taxon>Apoidea</taxon>
        <taxon>Anthophila</taxon>
        <taxon>Apidae</taxon>
        <taxon>Habropoda</taxon>
    </lineage>
</organism>
<dbReference type="InterPro" id="IPR036397">
    <property type="entry name" value="RNaseH_sf"/>
</dbReference>
<evidence type="ECO:0000313" key="1">
    <source>
        <dbReference type="EMBL" id="KOC60538.1"/>
    </source>
</evidence>
<gene>
    <name evidence="1" type="ORF">WH47_07671</name>
</gene>
<dbReference type="PANTHER" id="PTHR47326">
    <property type="entry name" value="TRANSPOSABLE ELEMENT TC3 TRANSPOSASE-LIKE PROTEIN"/>
    <property type="match status" value="1"/>
</dbReference>
<proteinExistence type="predicted"/>
<dbReference type="Proteomes" id="UP000053825">
    <property type="component" value="Unassembled WGS sequence"/>
</dbReference>
<dbReference type="GO" id="GO:0003676">
    <property type="term" value="F:nucleic acid binding"/>
    <property type="evidence" value="ECO:0007669"/>
    <property type="project" value="InterPro"/>
</dbReference>
<name>A0A0L7QPH3_9HYME</name>
<dbReference type="AlphaFoldDB" id="A0A0L7QPH3"/>